<dbReference type="InterPro" id="IPR041373">
    <property type="entry name" value="RT_RNaseH"/>
</dbReference>
<feature type="domain" description="Reverse transcriptase RNase H-like" evidence="7">
    <location>
        <begin position="108"/>
        <end position="185"/>
    </location>
</feature>
<evidence type="ECO:0000256" key="2">
    <source>
        <dbReference type="ARBA" id="ARBA00022695"/>
    </source>
</evidence>
<dbReference type="Proteomes" id="UP000886998">
    <property type="component" value="Unassembled WGS sequence"/>
</dbReference>
<dbReference type="PANTHER" id="PTHR37984:SF5">
    <property type="entry name" value="PROTEIN NYNRIN-LIKE"/>
    <property type="match status" value="1"/>
</dbReference>
<dbReference type="GO" id="GO:0016787">
    <property type="term" value="F:hydrolase activity"/>
    <property type="evidence" value="ECO:0007669"/>
    <property type="project" value="UniProtKB-KW"/>
</dbReference>
<proteinExistence type="predicted"/>
<dbReference type="GO" id="GO:0003964">
    <property type="term" value="F:RNA-directed DNA polymerase activity"/>
    <property type="evidence" value="ECO:0007669"/>
    <property type="project" value="UniProtKB-KW"/>
</dbReference>
<dbReference type="EMBL" id="BMAV01017687">
    <property type="protein sequence ID" value="GFY69533.1"/>
    <property type="molecule type" value="Genomic_DNA"/>
</dbReference>
<reference evidence="8" key="1">
    <citation type="submission" date="2020-08" db="EMBL/GenBank/DDBJ databases">
        <title>Multicomponent nature underlies the extraordinary mechanical properties of spider dragline silk.</title>
        <authorList>
            <person name="Kono N."/>
            <person name="Nakamura H."/>
            <person name="Mori M."/>
            <person name="Yoshida Y."/>
            <person name="Ohtoshi R."/>
            <person name="Malay A.D."/>
            <person name="Moran D.A.P."/>
            <person name="Tomita M."/>
            <person name="Numata K."/>
            <person name="Arakawa K."/>
        </authorList>
    </citation>
    <scope>NUCLEOTIDE SEQUENCE</scope>
</reference>
<evidence type="ECO:0000256" key="4">
    <source>
        <dbReference type="ARBA" id="ARBA00022759"/>
    </source>
</evidence>
<evidence type="ECO:0000259" key="7">
    <source>
        <dbReference type="Pfam" id="PF17917"/>
    </source>
</evidence>
<dbReference type="PANTHER" id="PTHR37984">
    <property type="entry name" value="PROTEIN CBG26694"/>
    <property type="match status" value="1"/>
</dbReference>
<keyword evidence="3" id="KW-0540">Nuclease</keyword>
<name>A0A8X6YC31_9ARAC</name>
<keyword evidence="1" id="KW-0808">Transferase</keyword>
<dbReference type="GO" id="GO:0004519">
    <property type="term" value="F:endonuclease activity"/>
    <property type="evidence" value="ECO:0007669"/>
    <property type="project" value="UniProtKB-KW"/>
</dbReference>
<comment type="caution">
    <text evidence="8">The sequence shown here is derived from an EMBL/GenBank/DDBJ whole genome shotgun (WGS) entry which is preliminary data.</text>
</comment>
<keyword evidence="6" id="KW-0695">RNA-directed DNA polymerase</keyword>
<dbReference type="AlphaFoldDB" id="A0A8X6YC31"/>
<evidence type="ECO:0000313" key="8">
    <source>
        <dbReference type="EMBL" id="GFY69533.1"/>
    </source>
</evidence>
<dbReference type="InterPro" id="IPR043502">
    <property type="entry name" value="DNA/RNA_pol_sf"/>
</dbReference>
<dbReference type="Gene3D" id="3.10.20.370">
    <property type="match status" value="1"/>
</dbReference>
<keyword evidence="5" id="KW-0378">Hydrolase</keyword>
<keyword evidence="9" id="KW-1185">Reference proteome</keyword>
<dbReference type="Pfam" id="PF17917">
    <property type="entry name" value="RT_RNaseH"/>
    <property type="match status" value="1"/>
</dbReference>
<evidence type="ECO:0000256" key="5">
    <source>
        <dbReference type="ARBA" id="ARBA00022801"/>
    </source>
</evidence>
<evidence type="ECO:0000313" key="9">
    <source>
        <dbReference type="Proteomes" id="UP000886998"/>
    </source>
</evidence>
<organism evidence="8 9">
    <name type="scientific">Trichonephila inaurata madagascariensis</name>
    <dbReference type="NCBI Taxonomy" id="2747483"/>
    <lineage>
        <taxon>Eukaryota</taxon>
        <taxon>Metazoa</taxon>
        <taxon>Ecdysozoa</taxon>
        <taxon>Arthropoda</taxon>
        <taxon>Chelicerata</taxon>
        <taxon>Arachnida</taxon>
        <taxon>Araneae</taxon>
        <taxon>Araneomorphae</taxon>
        <taxon>Entelegynae</taxon>
        <taxon>Araneoidea</taxon>
        <taxon>Nephilidae</taxon>
        <taxon>Trichonephila</taxon>
        <taxon>Trichonephila inaurata</taxon>
    </lineage>
</organism>
<dbReference type="OrthoDB" id="1933708at2759"/>
<keyword evidence="4" id="KW-0255">Endonuclease</keyword>
<dbReference type="InterPro" id="IPR050951">
    <property type="entry name" value="Retrovirus_Pol_polyprotein"/>
</dbReference>
<evidence type="ECO:0000256" key="1">
    <source>
        <dbReference type="ARBA" id="ARBA00022679"/>
    </source>
</evidence>
<evidence type="ECO:0000256" key="3">
    <source>
        <dbReference type="ARBA" id="ARBA00022722"/>
    </source>
</evidence>
<dbReference type="SUPFAM" id="SSF56672">
    <property type="entry name" value="DNA/RNA polymerases"/>
    <property type="match status" value="1"/>
</dbReference>
<keyword evidence="2" id="KW-0548">Nucleotidyltransferase</keyword>
<protein>
    <submittedName>
        <fullName evidence="8">Retrovirus-related Pol polyprotein from transposon 297</fullName>
    </submittedName>
</protein>
<gene>
    <name evidence="8" type="primary">pol_436</name>
    <name evidence="8" type="ORF">TNIN_70801</name>
</gene>
<accession>A0A8X6YC31</accession>
<sequence>MSILRDTGATVDVICQKYVDRDRMKGEHVWVRHLLEDHMTCLPVAEVEIECDLGTVTSKTAVIGNHLDQGRYILGNQTAALLQGIQENCSSYVGKVNTVVTRSHTRQNQGYGVVLTQKDDNGKEHPILFLSKKFTATERKYSTTEKDCAAILYAIKKFKGYIDGQTEFCIQADYNPLVCAKNNAESLSSFESDEDFVHILSSSEDDSSDEEDFSSVRQWCTIDSSSSAPSRFSFIGDMQGRIYVWAKWAAAEGPWY</sequence>
<evidence type="ECO:0000256" key="6">
    <source>
        <dbReference type="ARBA" id="ARBA00022918"/>
    </source>
</evidence>